<dbReference type="GO" id="GO:0003700">
    <property type="term" value="F:DNA-binding transcription factor activity"/>
    <property type="evidence" value="ECO:0007669"/>
    <property type="project" value="TreeGrafter"/>
</dbReference>
<dbReference type="InterPro" id="IPR050707">
    <property type="entry name" value="HTH_MetabolicPath_Reg"/>
</dbReference>
<evidence type="ECO:0000313" key="8">
    <source>
        <dbReference type="Proteomes" id="UP000614609"/>
    </source>
</evidence>
<reference evidence="6" key="2">
    <citation type="submission" date="2020-09" db="EMBL/GenBank/DDBJ databases">
        <authorList>
            <person name="Sun Q."/>
            <person name="Ohkuma M."/>
        </authorList>
    </citation>
    <scope>NUCLEOTIDE SEQUENCE</scope>
    <source>
        <strain evidence="6">JCM 16108</strain>
    </source>
</reference>
<dbReference type="InterPro" id="IPR014757">
    <property type="entry name" value="Tscrpt_reg_IclR_C"/>
</dbReference>
<evidence type="ECO:0000256" key="3">
    <source>
        <dbReference type="ARBA" id="ARBA00023163"/>
    </source>
</evidence>
<keyword evidence="2 7" id="KW-0238">DNA-binding</keyword>
<dbReference type="Proteomes" id="UP000614609">
    <property type="component" value="Unassembled WGS sequence"/>
</dbReference>
<dbReference type="EMBL" id="JAGGKO010000002">
    <property type="protein sequence ID" value="MBP1954695.1"/>
    <property type="molecule type" value="Genomic_DNA"/>
</dbReference>
<dbReference type="OrthoDB" id="14763at2157"/>
<evidence type="ECO:0000256" key="1">
    <source>
        <dbReference type="ARBA" id="ARBA00023015"/>
    </source>
</evidence>
<dbReference type="SUPFAM" id="SSF55781">
    <property type="entry name" value="GAF domain-like"/>
    <property type="match status" value="1"/>
</dbReference>
<dbReference type="InterPro" id="IPR036388">
    <property type="entry name" value="WH-like_DNA-bd_sf"/>
</dbReference>
<evidence type="ECO:0000313" key="7">
    <source>
        <dbReference type="EMBL" id="MBP1954695.1"/>
    </source>
</evidence>
<dbReference type="SUPFAM" id="SSF46785">
    <property type="entry name" value="Winged helix' DNA-binding domain"/>
    <property type="match status" value="1"/>
</dbReference>
<reference evidence="7" key="3">
    <citation type="submission" date="2021-03" db="EMBL/GenBank/DDBJ databases">
        <title>Genomic Encyclopedia of Type Strains, Phase IV (KMG-IV): sequencing the most valuable type-strain genomes for metagenomic binning, comparative biology and taxonomic classification.</title>
        <authorList>
            <person name="Goeker M."/>
        </authorList>
    </citation>
    <scope>NUCLEOTIDE SEQUENCE</scope>
    <source>
        <strain evidence="7">DSM 22443</strain>
    </source>
</reference>
<feature type="domain" description="IclR-ED" evidence="5">
    <location>
        <begin position="71"/>
        <end position="253"/>
    </location>
</feature>
<gene>
    <name evidence="6" type="ORF">GCM10009017_11540</name>
    <name evidence="7" type="ORF">J2752_001607</name>
</gene>
<dbReference type="RefSeq" id="WP_188870784.1">
    <property type="nucleotide sequence ID" value="NZ_BMOO01000002.1"/>
</dbReference>
<dbReference type="PROSITE" id="PS51077">
    <property type="entry name" value="HTH_ICLR"/>
    <property type="match status" value="1"/>
</dbReference>
<dbReference type="Pfam" id="PF09339">
    <property type="entry name" value="HTH_IclR"/>
    <property type="match status" value="1"/>
</dbReference>
<reference evidence="6" key="1">
    <citation type="journal article" date="2014" name="Int. J. Syst. Evol. Microbiol.">
        <title>Complete genome sequence of Corynebacterium casei LMG S-19264T (=DSM 44701T), isolated from a smear-ripened cheese.</title>
        <authorList>
            <consortium name="US DOE Joint Genome Institute (JGI-PGF)"/>
            <person name="Walter F."/>
            <person name="Albersmeier A."/>
            <person name="Kalinowski J."/>
            <person name="Ruckert C."/>
        </authorList>
    </citation>
    <scope>NUCLEOTIDE SEQUENCE</scope>
    <source>
        <strain evidence="6">JCM 16108</strain>
    </source>
</reference>
<evidence type="ECO:0000259" key="5">
    <source>
        <dbReference type="PROSITE" id="PS51078"/>
    </source>
</evidence>
<evidence type="ECO:0000313" key="6">
    <source>
        <dbReference type="EMBL" id="GGM63150.1"/>
    </source>
</evidence>
<dbReference type="Gene3D" id="1.10.10.10">
    <property type="entry name" value="Winged helix-like DNA-binding domain superfamily/Winged helix DNA-binding domain"/>
    <property type="match status" value="1"/>
</dbReference>
<proteinExistence type="predicted"/>
<dbReference type="GO" id="GO:0003677">
    <property type="term" value="F:DNA binding"/>
    <property type="evidence" value="ECO:0007669"/>
    <property type="project" value="UniProtKB-KW"/>
</dbReference>
<dbReference type="Gene3D" id="3.30.450.40">
    <property type="match status" value="1"/>
</dbReference>
<dbReference type="EMBL" id="BMOO01000002">
    <property type="protein sequence ID" value="GGM63150.1"/>
    <property type="molecule type" value="Genomic_DNA"/>
</dbReference>
<dbReference type="InterPro" id="IPR029016">
    <property type="entry name" value="GAF-like_dom_sf"/>
</dbReference>
<dbReference type="PANTHER" id="PTHR30136">
    <property type="entry name" value="HELIX-TURN-HELIX TRANSCRIPTIONAL REGULATOR, ICLR FAMILY"/>
    <property type="match status" value="1"/>
</dbReference>
<dbReference type="SMART" id="SM00346">
    <property type="entry name" value="HTH_ICLR"/>
    <property type="match status" value="1"/>
</dbReference>
<keyword evidence="3" id="KW-0804">Transcription</keyword>
<accession>A0A830FLV5</accession>
<sequence length="256" mass="28105">MPPRNEPNRRVKTADTVFAVVQAVHERDGATLDDLASDLGLARSTVHDHVSTLRDLGYLVRDDHRYYLSLAFLDHGMEARRRHWIAEMDGATLRRLADDTEEVAWAVAEENGRAVYLDRAKGDRAVQTFARVGARRDLHYLASGKAILAELPRERVEAIIDKHGLTGRTDRTVTTPDVLFETLAAIREQGYAVNDREVADGTRSVGVALVPDDTVVGAITVTGPHNRLKGAHLDAVIDATVSAANEIELKLSATTD</sequence>
<dbReference type="PANTHER" id="PTHR30136:SF35">
    <property type="entry name" value="HTH-TYPE TRANSCRIPTIONAL REGULATOR RV1719"/>
    <property type="match status" value="1"/>
</dbReference>
<evidence type="ECO:0000256" key="2">
    <source>
        <dbReference type="ARBA" id="ARBA00023125"/>
    </source>
</evidence>
<dbReference type="Pfam" id="PF01614">
    <property type="entry name" value="IclR_C"/>
    <property type="match status" value="1"/>
</dbReference>
<name>A0A830FLV5_9EURY</name>
<dbReference type="GO" id="GO:0045892">
    <property type="term" value="P:negative regulation of DNA-templated transcription"/>
    <property type="evidence" value="ECO:0007669"/>
    <property type="project" value="TreeGrafter"/>
</dbReference>
<feature type="domain" description="HTH iclR-type" evidence="4">
    <location>
        <begin position="11"/>
        <end position="70"/>
    </location>
</feature>
<dbReference type="InterPro" id="IPR036390">
    <property type="entry name" value="WH_DNA-bd_sf"/>
</dbReference>
<dbReference type="InterPro" id="IPR005471">
    <property type="entry name" value="Tscrpt_reg_IclR_N"/>
</dbReference>
<keyword evidence="1" id="KW-0805">Transcription regulation</keyword>
<dbReference type="AlphaFoldDB" id="A0A830FLV5"/>
<dbReference type="PROSITE" id="PS51078">
    <property type="entry name" value="ICLR_ED"/>
    <property type="match status" value="1"/>
</dbReference>
<comment type="caution">
    <text evidence="6">The sequence shown here is derived from an EMBL/GenBank/DDBJ whole genome shotgun (WGS) entry which is preliminary data.</text>
</comment>
<evidence type="ECO:0000259" key="4">
    <source>
        <dbReference type="PROSITE" id="PS51077"/>
    </source>
</evidence>
<protein>
    <submittedName>
        <fullName evidence="6 7">Transcriptional regulator</fullName>
    </submittedName>
</protein>
<dbReference type="Proteomes" id="UP000765891">
    <property type="component" value="Unassembled WGS sequence"/>
</dbReference>
<keyword evidence="8" id="KW-1185">Reference proteome</keyword>
<organism evidence="6 8">
    <name type="scientific">Halarchaeum rubridurum</name>
    <dbReference type="NCBI Taxonomy" id="489911"/>
    <lineage>
        <taxon>Archaea</taxon>
        <taxon>Methanobacteriati</taxon>
        <taxon>Methanobacteriota</taxon>
        <taxon>Stenosarchaea group</taxon>
        <taxon>Halobacteria</taxon>
        <taxon>Halobacteriales</taxon>
        <taxon>Halobacteriaceae</taxon>
    </lineage>
</organism>